<dbReference type="AlphaFoldDB" id="A0A603BDR9"/>
<sequence length="136" mass="15096">MSDGNRIMKKHIVLLGAMVALAMSGCSMRDKKIPLVSQNKSPSVQTGGGSDSLDDAVRMERCRRELDALKKINGAVYAKRKQEFDTLMFGAEIYTGVREDVSTYTQQAVDAYYRYHADKLCADIAIDVLSNLAKKK</sequence>
<comment type="caution">
    <text evidence="1">The sequence shown here is derived from an EMBL/GenBank/DDBJ whole genome shotgun (WGS) entry which is preliminary data.</text>
</comment>
<dbReference type="EMBL" id="AAKOCZ010000008">
    <property type="protein sequence ID" value="ECT8651915.1"/>
    <property type="molecule type" value="Genomic_DNA"/>
</dbReference>
<protein>
    <recommendedName>
        <fullName evidence="2">Lipoprotein</fullName>
    </recommendedName>
</protein>
<proteinExistence type="predicted"/>
<evidence type="ECO:0000313" key="1">
    <source>
        <dbReference type="EMBL" id="ECT8651915.1"/>
    </source>
</evidence>
<organism evidence="1">
    <name type="scientific">Salmonella enterica subsp. salamae serovar 50:b:z6</name>
    <dbReference type="NCBI Taxonomy" id="1967621"/>
    <lineage>
        <taxon>Bacteria</taxon>
        <taxon>Pseudomonadati</taxon>
        <taxon>Pseudomonadota</taxon>
        <taxon>Gammaproteobacteria</taxon>
        <taxon>Enterobacterales</taxon>
        <taxon>Enterobacteriaceae</taxon>
        <taxon>Salmonella</taxon>
    </lineage>
</organism>
<dbReference type="PROSITE" id="PS51257">
    <property type="entry name" value="PROKAR_LIPOPROTEIN"/>
    <property type="match status" value="1"/>
</dbReference>
<reference evidence="1" key="1">
    <citation type="submission" date="2018-07" db="EMBL/GenBank/DDBJ databases">
        <authorList>
            <consortium name="PulseNet: The National Subtyping Network for Foodborne Disease Surveillance"/>
            <person name="Tarr C.L."/>
            <person name="Trees E."/>
            <person name="Katz L.S."/>
            <person name="Carleton-Romer H.A."/>
            <person name="Stroika S."/>
            <person name="Kucerova Z."/>
            <person name="Roache K.F."/>
            <person name="Sabol A.L."/>
            <person name="Besser J."/>
            <person name="Gerner-Smidt P."/>
        </authorList>
    </citation>
    <scope>NUCLEOTIDE SEQUENCE</scope>
    <source>
        <strain evidence="1">PNUSAS008102</strain>
    </source>
</reference>
<gene>
    <name evidence="1" type="ORF">B1075_14760</name>
</gene>
<name>A0A603BDR9_SALER</name>
<accession>A0A603BDR9</accession>
<evidence type="ECO:0008006" key="2">
    <source>
        <dbReference type="Google" id="ProtNLM"/>
    </source>
</evidence>